<evidence type="ECO:0000313" key="3">
    <source>
        <dbReference type="EMBL" id="CAL6015119.1"/>
    </source>
</evidence>
<sequence>MNIYVSSDTFEAFLDFQSGKTIFVLSTQLLDELEYLDCDEFTKEICIQIAQQFTIDQILQLQPSLQEITIAFLSDRNLLHIAPKLFPVQCYKYIKASFPLYIERIQQHFLNSINKQLFNSQTGIRLLSDNQSPLTTETEVSTSSVQIFTPGPDSFQILVQQCKTQYFNSILTKFVFERILSGVDRPEQIETDFIGDISSLSIQNKNAVEIATFILLHKNVIIELDLSRNNIQNIVSLTRCCQNIQQLILFNNNLDVEQMHQINKILKINVLRKLYLNHNPIGELGAKVLQKGLILNHSLEELNISCCQLQCGVICIFNGLVNSMQLQQLDVSGNYICQNITAHLVSYLSLTHSQCLKIIDSTLECEDFDLVLNILRPCFHLLLSTKSLTLVQQHQLNSICYPNASTLQLRRIFEQQLLYGNDSTGGLKWFRISEPWLRRWRDFISGQMDNSPGPVQNESLGEIKGVDFRLVNESVFSLFVQIYGGGPIVEE</sequence>
<dbReference type="InterPro" id="IPR006615">
    <property type="entry name" value="Pept_C19_DUSP"/>
</dbReference>
<reference evidence="2" key="1">
    <citation type="submission" date="2023-06" db="EMBL/GenBank/DDBJ databases">
        <authorList>
            <person name="Kurt Z."/>
        </authorList>
    </citation>
    <scope>NUCLEOTIDE SEQUENCE</scope>
</reference>
<dbReference type="Proteomes" id="UP001642409">
    <property type="component" value="Unassembled WGS sequence"/>
</dbReference>
<dbReference type="InterPro" id="IPR035927">
    <property type="entry name" value="DUSP-like_sf"/>
</dbReference>
<dbReference type="EMBL" id="CAXDID020000072">
    <property type="protein sequence ID" value="CAL6015119.1"/>
    <property type="molecule type" value="Genomic_DNA"/>
</dbReference>
<evidence type="ECO:0000259" key="1">
    <source>
        <dbReference type="PROSITE" id="PS51283"/>
    </source>
</evidence>
<dbReference type="AlphaFoldDB" id="A0AA86QLR7"/>
<accession>A0AA86QLR7</accession>
<name>A0AA86QLR7_9EUKA</name>
<dbReference type="Gene3D" id="3.30.2230.10">
    <property type="entry name" value="DUSP-like"/>
    <property type="match status" value="1"/>
</dbReference>
<dbReference type="InterPro" id="IPR001611">
    <property type="entry name" value="Leu-rich_rpt"/>
</dbReference>
<dbReference type="PROSITE" id="PS51283">
    <property type="entry name" value="DUSP"/>
    <property type="match status" value="1"/>
</dbReference>
<dbReference type="InterPro" id="IPR032675">
    <property type="entry name" value="LRR_dom_sf"/>
</dbReference>
<dbReference type="SUPFAM" id="SSF52047">
    <property type="entry name" value="RNI-like"/>
    <property type="match status" value="1"/>
</dbReference>
<proteinExistence type="predicted"/>
<organism evidence="2">
    <name type="scientific">Hexamita inflata</name>
    <dbReference type="NCBI Taxonomy" id="28002"/>
    <lineage>
        <taxon>Eukaryota</taxon>
        <taxon>Metamonada</taxon>
        <taxon>Diplomonadida</taxon>
        <taxon>Hexamitidae</taxon>
        <taxon>Hexamitinae</taxon>
        <taxon>Hexamita</taxon>
    </lineage>
</organism>
<dbReference type="EMBL" id="CATOUU010000871">
    <property type="protein sequence ID" value="CAI9956162.1"/>
    <property type="molecule type" value="Genomic_DNA"/>
</dbReference>
<keyword evidence="4" id="KW-1185">Reference proteome</keyword>
<dbReference type="SUPFAM" id="SSF143791">
    <property type="entry name" value="DUSP-like"/>
    <property type="match status" value="1"/>
</dbReference>
<dbReference type="PROSITE" id="PS51450">
    <property type="entry name" value="LRR"/>
    <property type="match status" value="1"/>
</dbReference>
<reference evidence="3 4" key="2">
    <citation type="submission" date="2024-07" db="EMBL/GenBank/DDBJ databases">
        <authorList>
            <person name="Akdeniz Z."/>
        </authorList>
    </citation>
    <scope>NUCLEOTIDE SEQUENCE [LARGE SCALE GENOMIC DNA]</scope>
</reference>
<evidence type="ECO:0000313" key="4">
    <source>
        <dbReference type="Proteomes" id="UP001642409"/>
    </source>
</evidence>
<evidence type="ECO:0000313" key="2">
    <source>
        <dbReference type="EMBL" id="CAI9956162.1"/>
    </source>
</evidence>
<feature type="domain" description="DUSP" evidence="1">
    <location>
        <begin position="405"/>
        <end position="491"/>
    </location>
</feature>
<protein>
    <submittedName>
        <fullName evidence="2">DUSP domain-containing protein</fullName>
    </submittedName>
    <submittedName>
        <fullName evidence="3">DUSP_domain-containing protein</fullName>
    </submittedName>
</protein>
<gene>
    <name evidence="3" type="ORF">HINF_LOCUS24595</name>
    <name evidence="2" type="ORF">HINF_LOCUS43807</name>
</gene>
<dbReference type="Pfam" id="PF06337">
    <property type="entry name" value="DUSP"/>
    <property type="match status" value="1"/>
</dbReference>
<dbReference type="GO" id="GO:0004843">
    <property type="term" value="F:cysteine-type deubiquitinase activity"/>
    <property type="evidence" value="ECO:0007669"/>
    <property type="project" value="InterPro"/>
</dbReference>
<dbReference type="Gene3D" id="3.80.10.10">
    <property type="entry name" value="Ribonuclease Inhibitor"/>
    <property type="match status" value="1"/>
</dbReference>
<comment type="caution">
    <text evidence="2">The sequence shown here is derived from an EMBL/GenBank/DDBJ whole genome shotgun (WGS) entry which is preliminary data.</text>
</comment>